<dbReference type="EMBL" id="JASDAP010000003">
    <property type="protein sequence ID" value="KAK1905870.1"/>
    <property type="molecule type" value="Genomic_DNA"/>
</dbReference>
<name>A0AAD9FNT0_DISEL</name>
<gene>
    <name evidence="1" type="ORF">KUDE01_013048</name>
</gene>
<evidence type="ECO:0000313" key="2">
    <source>
        <dbReference type="Proteomes" id="UP001228049"/>
    </source>
</evidence>
<organism evidence="1 2">
    <name type="scientific">Dissostichus eleginoides</name>
    <name type="common">Patagonian toothfish</name>
    <name type="synonym">Dissostichus amissus</name>
    <dbReference type="NCBI Taxonomy" id="100907"/>
    <lineage>
        <taxon>Eukaryota</taxon>
        <taxon>Metazoa</taxon>
        <taxon>Chordata</taxon>
        <taxon>Craniata</taxon>
        <taxon>Vertebrata</taxon>
        <taxon>Euteleostomi</taxon>
        <taxon>Actinopterygii</taxon>
        <taxon>Neopterygii</taxon>
        <taxon>Teleostei</taxon>
        <taxon>Neoteleostei</taxon>
        <taxon>Acanthomorphata</taxon>
        <taxon>Eupercaria</taxon>
        <taxon>Perciformes</taxon>
        <taxon>Notothenioidei</taxon>
        <taxon>Nototheniidae</taxon>
        <taxon>Dissostichus</taxon>
    </lineage>
</organism>
<sequence>MGPVRLPFGLGSLCLPADVSETHTCSGALKQTGAIRHSSRYTRSVGTRPWFRSNGPQTVGQRPSLVMNPPYHESYSLVPLYPLHSNQPRPSLPLFMVRSFFTQALERTEVAQVSQVKTAP</sequence>
<evidence type="ECO:0000313" key="1">
    <source>
        <dbReference type="EMBL" id="KAK1905870.1"/>
    </source>
</evidence>
<keyword evidence="2" id="KW-1185">Reference proteome</keyword>
<reference evidence="1" key="1">
    <citation type="submission" date="2023-04" db="EMBL/GenBank/DDBJ databases">
        <title>Chromosome-level genome of Chaenocephalus aceratus.</title>
        <authorList>
            <person name="Park H."/>
        </authorList>
    </citation>
    <scope>NUCLEOTIDE SEQUENCE</scope>
    <source>
        <strain evidence="1">DE</strain>
        <tissue evidence="1">Muscle</tissue>
    </source>
</reference>
<comment type="caution">
    <text evidence="1">The sequence shown here is derived from an EMBL/GenBank/DDBJ whole genome shotgun (WGS) entry which is preliminary data.</text>
</comment>
<accession>A0AAD9FNT0</accession>
<proteinExistence type="predicted"/>
<dbReference type="Proteomes" id="UP001228049">
    <property type="component" value="Unassembled WGS sequence"/>
</dbReference>
<protein>
    <submittedName>
        <fullName evidence="1">Glycine cleavage system H protein</fullName>
    </submittedName>
</protein>
<dbReference type="AlphaFoldDB" id="A0AAD9FNT0"/>